<evidence type="ECO:0000259" key="3">
    <source>
        <dbReference type="Pfam" id="PF11838"/>
    </source>
</evidence>
<organism evidence="5 6">
    <name type="scientific">Cephus cinctus</name>
    <name type="common">Wheat stem sawfly</name>
    <dbReference type="NCBI Taxonomy" id="211228"/>
    <lineage>
        <taxon>Eukaryota</taxon>
        <taxon>Metazoa</taxon>
        <taxon>Ecdysozoa</taxon>
        <taxon>Arthropoda</taxon>
        <taxon>Hexapoda</taxon>
        <taxon>Insecta</taxon>
        <taxon>Pterygota</taxon>
        <taxon>Neoptera</taxon>
        <taxon>Endopterygota</taxon>
        <taxon>Hymenoptera</taxon>
        <taxon>Cephoidea</taxon>
        <taxon>Cephidae</taxon>
        <taxon>Cephus</taxon>
    </lineage>
</organism>
<dbReference type="SUPFAM" id="SSF55486">
    <property type="entry name" value="Metalloproteases ('zincins'), catalytic domain"/>
    <property type="match status" value="1"/>
</dbReference>
<dbReference type="InterPro" id="IPR050344">
    <property type="entry name" value="Peptidase_M1_aminopeptidases"/>
</dbReference>
<dbReference type="RefSeq" id="XP_015606018.1">
    <property type="nucleotide sequence ID" value="XM_015750532.2"/>
</dbReference>
<protein>
    <submittedName>
        <fullName evidence="6">Aminopeptidase N isoform X1</fullName>
    </submittedName>
</protein>
<name>A0AAJ7FSH7_CEPCN</name>
<keyword evidence="5" id="KW-1185">Reference proteome</keyword>
<dbReference type="PANTHER" id="PTHR11533">
    <property type="entry name" value="PROTEASE M1 ZINC METALLOPROTEASE"/>
    <property type="match status" value="1"/>
</dbReference>
<keyword evidence="6" id="KW-0378">Hydrolase</keyword>
<dbReference type="SUPFAM" id="SSF63737">
    <property type="entry name" value="Leukotriene A4 hydrolase N-terminal domain"/>
    <property type="match status" value="1"/>
</dbReference>
<evidence type="ECO:0000313" key="6">
    <source>
        <dbReference type="RefSeq" id="XP_015606018.1"/>
    </source>
</evidence>
<dbReference type="Gene3D" id="1.25.50.20">
    <property type="match status" value="1"/>
</dbReference>
<evidence type="ECO:0000259" key="2">
    <source>
        <dbReference type="Pfam" id="PF01433"/>
    </source>
</evidence>
<dbReference type="InterPro" id="IPR027268">
    <property type="entry name" value="Peptidase_M4/M1_CTD_sf"/>
</dbReference>
<keyword evidence="6" id="KW-0031">Aminopeptidase</keyword>
<dbReference type="GO" id="GO:0043171">
    <property type="term" value="P:peptide catabolic process"/>
    <property type="evidence" value="ECO:0007669"/>
    <property type="project" value="TreeGrafter"/>
</dbReference>
<dbReference type="Gene3D" id="1.10.390.10">
    <property type="entry name" value="Neutral Protease Domain 2"/>
    <property type="match status" value="1"/>
</dbReference>
<feature type="domain" description="Aminopeptidase N-like N-terminal" evidence="4">
    <location>
        <begin position="35"/>
        <end position="228"/>
    </location>
</feature>
<dbReference type="Pfam" id="PF01433">
    <property type="entry name" value="Peptidase_M1"/>
    <property type="match status" value="1"/>
</dbReference>
<dbReference type="GO" id="GO:0070006">
    <property type="term" value="F:metalloaminopeptidase activity"/>
    <property type="evidence" value="ECO:0007669"/>
    <property type="project" value="TreeGrafter"/>
</dbReference>
<gene>
    <name evidence="6" type="primary">LOC107272896</name>
</gene>
<dbReference type="Proteomes" id="UP000694920">
    <property type="component" value="Unplaced"/>
</dbReference>
<dbReference type="InterPro" id="IPR042097">
    <property type="entry name" value="Aminopeptidase_N-like_N_sf"/>
</dbReference>
<dbReference type="Pfam" id="PF17900">
    <property type="entry name" value="Peptidase_M1_N"/>
    <property type="match status" value="1"/>
</dbReference>
<evidence type="ECO:0000259" key="4">
    <source>
        <dbReference type="Pfam" id="PF17900"/>
    </source>
</evidence>
<reference evidence="6" key="1">
    <citation type="submission" date="2025-08" db="UniProtKB">
        <authorList>
            <consortium name="RefSeq"/>
        </authorList>
    </citation>
    <scope>IDENTIFICATION</scope>
</reference>
<dbReference type="Pfam" id="PF11838">
    <property type="entry name" value="ERAP1_C"/>
    <property type="match status" value="1"/>
</dbReference>
<dbReference type="InterPro" id="IPR045357">
    <property type="entry name" value="Aminopeptidase_N-like_N"/>
</dbReference>
<keyword evidence="6" id="KW-0645">Protease</keyword>
<dbReference type="InterPro" id="IPR014782">
    <property type="entry name" value="Peptidase_M1_dom"/>
</dbReference>
<proteinExistence type="inferred from homology"/>
<dbReference type="GO" id="GO:0005737">
    <property type="term" value="C:cytoplasm"/>
    <property type="evidence" value="ECO:0007669"/>
    <property type="project" value="TreeGrafter"/>
</dbReference>
<dbReference type="InterPro" id="IPR024571">
    <property type="entry name" value="ERAP1-like_C_dom"/>
</dbReference>
<dbReference type="GeneID" id="107272896"/>
<dbReference type="PANTHER" id="PTHR11533:SF299">
    <property type="entry name" value="AMINOPEPTIDASE"/>
    <property type="match status" value="1"/>
</dbReference>
<dbReference type="Gene3D" id="2.60.40.1910">
    <property type="match status" value="1"/>
</dbReference>
<dbReference type="GO" id="GO:0006508">
    <property type="term" value="P:proteolysis"/>
    <property type="evidence" value="ECO:0007669"/>
    <property type="project" value="TreeGrafter"/>
</dbReference>
<dbReference type="KEGG" id="ccin:107272896"/>
<dbReference type="GO" id="GO:0042277">
    <property type="term" value="F:peptide binding"/>
    <property type="evidence" value="ECO:0007669"/>
    <property type="project" value="TreeGrafter"/>
</dbReference>
<evidence type="ECO:0000313" key="5">
    <source>
        <dbReference type="Proteomes" id="UP000694920"/>
    </source>
</evidence>
<feature type="domain" description="Peptidase M1 membrane alanine aminopeptidase" evidence="2">
    <location>
        <begin position="309"/>
        <end position="455"/>
    </location>
</feature>
<dbReference type="GO" id="GO:0008270">
    <property type="term" value="F:zinc ion binding"/>
    <property type="evidence" value="ECO:0007669"/>
    <property type="project" value="InterPro"/>
</dbReference>
<dbReference type="Gene3D" id="2.60.40.1730">
    <property type="entry name" value="tricorn interacting facor f3 domain"/>
    <property type="match status" value="1"/>
</dbReference>
<dbReference type="AlphaFoldDB" id="A0AAJ7FSH7"/>
<feature type="domain" description="ERAP1-like C-terminal" evidence="3">
    <location>
        <begin position="561"/>
        <end position="854"/>
    </location>
</feature>
<evidence type="ECO:0000256" key="1">
    <source>
        <dbReference type="ARBA" id="ARBA00010136"/>
    </source>
</evidence>
<dbReference type="GO" id="GO:0005615">
    <property type="term" value="C:extracellular space"/>
    <property type="evidence" value="ECO:0007669"/>
    <property type="project" value="TreeGrafter"/>
</dbReference>
<sequence length="918" mass="108862">MTSIGLFIVFGLIFAVYSYIPVKFDTVYLNEMIYPKNYKLRFNLTDADNCDWRPCFYSVEVNITLFVKVRTKSILLHCEKDLEVHEEKTRLLKQFDNGTFENLFILNHEKITQNNISTLHIEIDMFRERHVANYTLMLYCTRKIENHYGIFYSGSADKNHRILVATYMLPTFAQRVFPCFDELKWRSTFEIEVIHNKSYRAIANTALRYRENFSDQADISKFIKTAPINPSQLFFAVLSYVTLNKTKERPFNIWYRPSIPFDNVELVAKYAAIFFNIMTTATKITNITSEKMDIIIGDGLHTSKWYSTRGIILFSERNILIDSKESTTVDKFHAISNIANAVAFQWIGALIRPYHWSQFWIYKAMAQYVSYFLIDKIEPSWRIYDQLLARSCLRARKEREYSSTPPLSYYLFDSYEIIYFREDLSVIDLGATLIRMIDETIEFSGTLKLLNIHLKNWMNARYGPTIAAFLRNRTSPYASLIASDWINNPGIPVIHIYEHPDNSKISLFQERFYIFGTWARLLYKWWIPIKCFEQSNNTYLHLWMIPTESEYTLPIRMKSCLLNTTTFAVYRFNYPAVWWKYIFQELTKNHRFINEMQKMRIIDDLFRMVIAKHQQPHLLTYLFEYLENEVDYFPWLAAAKIFKFLQSILKFGTSEERKELFRIEIVRITNKMYKKIGFDPNKDDNYITRIHRGLMMDISCSFRSEDCLTIMKKKLHCYIASSTKRFNRERENFSNLCFFDADTRVNTLCQGLRHANYETWLKVFEVLNDPNISPATKLVIERSLACTEDPIVLNSFLETLFDAEHPITENLSVLLLRAARMNEENAQIILQYIITNYHGFIHNVVTPHEIAINIYNILKEVYDYHTIDQVFLPFLENNSVSFDFSLVLKMQEIARTNLIIINEVRPILEKWFDERLET</sequence>
<accession>A0AAJ7FSH7</accession>
<dbReference type="GO" id="GO:0016020">
    <property type="term" value="C:membrane"/>
    <property type="evidence" value="ECO:0007669"/>
    <property type="project" value="TreeGrafter"/>
</dbReference>
<comment type="similarity">
    <text evidence="1">Belongs to the peptidase M1 family.</text>
</comment>